<dbReference type="InterPro" id="IPR023631">
    <property type="entry name" value="Amidase_dom"/>
</dbReference>
<dbReference type="Gene3D" id="3.90.1300.10">
    <property type="entry name" value="Amidase signature (AS) domain"/>
    <property type="match status" value="1"/>
</dbReference>
<dbReference type="NCBIfam" id="NF006169">
    <property type="entry name" value="PRK08310.1"/>
    <property type="match status" value="1"/>
</dbReference>
<evidence type="ECO:0000313" key="2">
    <source>
        <dbReference type="EMBL" id="RTE11764.1"/>
    </source>
</evidence>
<dbReference type="EMBL" id="RXHU01000002">
    <property type="protein sequence ID" value="RTE11764.1"/>
    <property type="molecule type" value="Genomic_DNA"/>
</dbReference>
<dbReference type="PANTHER" id="PTHR46310:SF7">
    <property type="entry name" value="AMIDASE 1"/>
    <property type="match status" value="1"/>
</dbReference>
<dbReference type="Proteomes" id="UP000276128">
    <property type="component" value="Unassembled WGS sequence"/>
</dbReference>
<dbReference type="EC" id="3.5.1.4" evidence="2"/>
<organism evidence="2 3">
    <name type="scientific">Paenibacillus whitsoniae</name>
    <dbReference type="NCBI Taxonomy" id="2496558"/>
    <lineage>
        <taxon>Bacteria</taxon>
        <taxon>Bacillati</taxon>
        <taxon>Bacillota</taxon>
        <taxon>Bacilli</taxon>
        <taxon>Bacillales</taxon>
        <taxon>Paenibacillaceae</taxon>
        <taxon>Paenibacillus</taxon>
    </lineage>
</organism>
<gene>
    <name evidence="2" type="ORF">EJQ19_00190</name>
</gene>
<protein>
    <submittedName>
        <fullName evidence="2">Amidase</fullName>
        <ecNumber evidence="2">3.5.1.4</ecNumber>
    </submittedName>
</protein>
<dbReference type="OrthoDB" id="9811471at2"/>
<reference evidence="2 3" key="1">
    <citation type="submission" date="2018-12" db="EMBL/GenBank/DDBJ databases">
        <title>Bacillus ochoae sp. nov., Paenibacillus whitsoniae sp. nov., Paenibacillus spiritus sp. nov. Isolated from the Mars Exploration Rover during spacecraft assembly.</title>
        <authorList>
            <person name="Seuylemezian A."/>
            <person name="Vaishampayan P."/>
        </authorList>
    </citation>
    <scope>NUCLEOTIDE SEQUENCE [LARGE SCALE GENOMIC DNA]</scope>
    <source>
        <strain evidence="2 3">MER 54</strain>
    </source>
</reference>
<dbReference type="GO" id="GO:0004040">
    <property type="term" value="F:amidase activity"/>
    <property type="evidence" value="ECO:0007669"/>
    <property type="project" value="UniProtKB-EC"/>
</dbReference>
<comment type="caution">
    <text evidence="2">The sequence shown here is derived from an EMBL/GenBank/DDBJ whole genome shotgun (WGS) entry which is preliminary data.</text>
</comment>
<dbReference type="InterPro" id="IPR036928">
    <property type="entry name" value="AS_sf"/>
</dbReference>
<dbReference type="AlphaFoldDB" id="A0A430JL06"/>
<proteinExistence type="predicted"/>
<sequence>MADRWNAYVKEDFIMEPLGTGRLQGFSFAVKDVFGLTGWTNTAGNPDWYRTHGPSAGNAASIDLLLRQGATLHGITHTDELMFSLNGENHHYGTPVNPRAHDRVPGGSSSGSAVAAAAGGVDFAIGTDTGGSVRIPSAYCGLYGMRPTHGAVSMDGVIPLSASFDTVGWMTRSSRMLLDVGEALLPAPADNREDEDFGFRRVMFGKDAWELTDARCRQAMESWLSGFGTPWENAESRIIAPAGLQAWFQTFRTIQGFEIWQQHGEWITAAQPHFGPGIAERFAWSSTLSRSDFEAQLVNRALVQDTMEALLGEDGLLVVPTIPCGAPMKGMNGDVLEDIRMRTMQLSCIAGLSGCPQVTVPAGEVDGVPIGISFIAGKGLDVPLLRWVHRLTGTLQPTV</sequence>
<evidence type="ECO:0000313" key="3">
    <source>
        <dbReference type="Proteomes" id="UP000276128"/>
    </source>
</evidence>
<dbReference type="Pfam" id="PF01425">
    <property type="entry name" value="Amidase"/>
    <property type="match status" value="2"/>
</dbReference>
<feature type="domain" description="Amidase" evidence="1">
    <location>
        <begin position="293"/>
        <end position="384"/>
    </location>
</feature>
<dbReference type="RefSeq" id="WP_126139194.1">
    <property type="nucleotide sequence ID" value="NZ_RXHU01000002.1"/>
</dbReference>
<dbReference type="SUPFAM" id="SSF75304">
    <property type="entry name" value="Amidase signature (AS) enzymes"/>
    <property type="match status" value="1"/>
</dbReference>
<keyword evidence="2" id="KW-0378">Hydrolase</keyword>
<dbReference type="PANTHER" id="PTHR46310">
    <property type="entry name" value="AMIDASE 1"/>
    <property type="match status" value="1"/>
</dbReference>
<name>A0A430JL06_9BACL</name>
<evidence type="ECO:0000259" key="1">
    <source>
        <dbReference type="Pfam" id="PF01425"/>
    </source>
</evidence>
<feature type="domain" description="Amidase" evidence="1">
    <location>
        <begin position="20"/>
        <end position="173"/>
    </location>
</feature>
<keyword evidence="3" id="KW-1185">Reference proteome</keyword>
<accession>A0A430JL06</accession>